<dbReference type="EC" id="2.5.1.18" evidence="2"/>
<dbReference type="InterPro" id="IPR045074">
    <property type="entry name" value="GST_C_Tau"/>
</dbReference>
<dbReference type="FunFam" id="1.20.1050.10:FF:000012">
    <property type="entry name" value="Tau class glutathione S-transferase"/>
    <property type="match status" value="1"/>
</dbReference>
<keyword evidence="9" id="KW-1185">Reference proteome</keyword>
<dbReference type="SFLD" id="SFLDS00019">
    <property type="entry name" value="Glutathione_Transferase_(cytos"/>
    <property type="match status" value="1"/>
</dbReference>
<dbReference type="GO" id="GO:0006749">
    <property type="term" value="P:glutathione metabolic process"/>
    <property type="evidence" value="ECO:0007669"/>
    <property type="project" value="InterPro"/>
</dbReference>
<evidence type="ECO:0000256" key="5">
    <source>
        <dbReference type="ARBA" id="ARBA00071370"/>
    </source>
</evidence>
<dbReference type="InterPro" id="IPR036249">
    <property type="entry name" value="Thioredoxin-like_sf"/>
</dbReference>
<dbReference type="InterPro" id="IPR010987">
    <property type="entry name" value="Glutathione-S-Trfase_C-like"/>
</dbReference>
<dbReference type="PANTHER" id="PTHR11260:SF590">
    <property type="entry name" value="GLUTATHIONE TRANSFERASE"/>
    <property type="match status" value="1"/>
</dbReference>
<comment type="catalytic activity">
    <reaction evidence="4">
        <text>RX + glutathione = an S-substituted glutathione + a halide anion + H(+)</text>
        <dbReference type="Rhea" id="RHEA:16437"/>
        <dbReference type="ChEBI" id="CHEBI:15378"/>
        <dbReference type="ChEBI" id="CHEBI:16042"/>
        <dbReference type="ChEBI" id="CHEBI:17792"/>
        <dbReference type="ChEBI" id="CHEBI:57925"/>
        <dbReference type="ChEBI" id="CHEBI:90779"/>
        <dbReference type="EC" id="2.5.1.18"/>
    </reaction>
</comment>
<dbReference type="Pfam" id="PF02798">
    <property type="entry name" value="GST_N"/>
    <property type="match status" value="1"/>
</dbReference>
<feature type="domain" description="GST N-terminal" evidence="6">
    <location>
        <begin position="19"/>
        <end position="98"/>
    </location>
</feature>
<evidence type="ECO:0000313" key="9">
    <source>
        <dbReference type="Proteomes" id="UP000325577"/>
    </source>
</evidence>
<dbReference type="PROSITE" id="PS50405">
    <property type="entry name" value="GST_CTER"/>
    <property type="match status" value="1"/>
</dbReference>
<dbReference type="Pfam" id="PF00043">
    <property type="entry name" value="GST_C"/>
    <property type="match status" value="1"/>
</dbReference>
<dbReference type="GO" id="GO:0004364">
    <property type="term" value="F:glutathione transferase activity"/>
    <property type="evidence" value="ECO:0007669"/>
    <property type="project" value="UniProtKB-EC"/>
</dbReference>
<dbReference type="PANTHER" id="PTHR11260">
    <property type="entry name" value="GLUTATHIONE S-TRANSFERASE, GST, SUPERFAMILY, GST DOMAIN CONTAINING"/>
    <property type="match status" value="1"/>
</dbReference>
<evidence type="ECO:0000259" key="6">
    <source>
        <dbReference type="PROSITE" id="PS50404"/>
    </source>
</evidence>
<dbReference type="Proteomes" id="UP000325577">
    <property type="component" value="Linkage Group LG12"/>
</dbReference>
<dbReference type="PROSITE" id="PS50404">
    <property type="entry name" value="GST_NTER"/>
    <property type="match status" value="1"/>
</dbReference>
<accession>A0A5J5BKI5</accession>
<dbReference type="Gene3D" id="3.40.30.10">
    <property type="entry name" value="Glutaredoxin"/>
    <property type="match status" value="1"/>
</dbReference>
<dbReference type="InterPro" id="IPR004045">
    <property type="entry name" value="Glutathione_S-Trfase_N"/>
</dbReference>
<feature type="domain" description="GST C-terminal" evidence="7">
    <location>
        <begin position="103"/>
        <end position="232"/>
    </location>
</feature>
<dbReference type="AlphaFoldDB" id="A0A5J5BKI5"/>
<dbReference type="OrthoDB" id="4951845at2759"/>
<protein>
    <recommendedName>
        <fullName evidence="5">Probable glutathione S-transferase</fullName>
        <ecNumber evidence="2">2.5.1.18</ecNumber>
    </recommendedName>
</protein>
<comment type="similarity">
    <text evidence="1">Belongs to the GST superfamily. HSP26 family.</text>
</comment>
<dbReference type="Gene3D" id="1.20.1050.10">
    <property type="match status" value="1"/>
</dbReference>
<dbReference type="FunFam" id="3.40.30.10:FF:000014">
    <property type="entry name" value="Tau class glutathione S-transferase"/>
    <property type="match status" value="1"/>
</dbReference>
<dbReference type="InterPro" id="IPR045073">
    <property type="entry name" value="Omega/Tau-like"/>
</dbReference>
<dbReference type="SFLD" id="SFLDG00358">
    <property type="entry name" value="Main_(cytGST)"/>
    <property type="match status" value="1"/>
</dbReference>
<evidence type="ECO:0000256" key="2">
    <source>
        <dbReference type="ARBA" id="ARBA00012452"/>
    </source>
</evidence>
<dbReference type="SFLD" id="SFLDG01152">
    <property type="entry name" value="Main.3:_Omega-_and_Tau-like"/>
    <property type="match status" value="1"/>
</dbReference>
<organism evidence="8 9">
    <name type="scientific">Nyssa sinensis</name>
    <dbReference type="NCBI Taxonomy" id="561372"/>
    <lineage>
        <taxon>Eukaryota</taxon>
        <taxon>Viridiplantae</taxon>
        <taxon>Streptophyta</taxon>
        <taxon>Embryophyta</taxon>
        <taxon>Tracheophyta</taxon>
        <taxon>Spermatophyta</taxon>
        <taxon>Magnoliopsida</taxon>
        <taxon>eudicotyledons</taxon>
        <taxon>Gunneridae</taxon>
        <taxon>Pentapetalae</taxon>
        <taxon>asterids</taxon>
        <taxon>Cornales</taxon>
        <taxon>Nyssaceae</taxon>
        <taxon>Nyssa</taxon>
    </lineage>
</organism>
<evidence type="ECO:0000313" key="8">
    <source>
        <dbReference type="EMBL" id="KAA8542760.1"/>
    </source>
</evidence>
<evidence type="ECO:0000256" key="3">
    <source>
        <dbReference type="ARBA" id="ARBA00022679"/>
    </source>
</evidence>
<dbReference type="CDD" id="cd03058">
    <property type="entry name" value="GST_N_Tau"/>
    <property type="match status" value="1"/>
</dbReference>
<evidence type="ECO:0000256" key="4">
    <source>
        <dbReference type="ARBA" id="ARBA00047960"/>
    </source>
</evidence>
<dbReference type="InterPro" id="IPR036282">
    <property type="entry name" value="Glutathione-S-Trfase_C_sf"/>
</dbReference>
<dbReference type="InterPro" id="IPR004046">
    <property type="entry name" value="GST_C"/>
</dbReference>
<name>A0A5J5BKI5_9ASTE</name>
<dbReference type="GO" id="GO:0005737">
    <property type="term" value="C:cytoplasm"/>
    <property type="evidence" value="ECO:0007669"/>
    <property type="project" value="TreeGrafter"/>
</dbReference>
<keyword evidence="3" id="KW-0808">Transferase</keyword>
<dbReference type="SUPFAM" id="SSF47616">
    <property type="entry name" value="GST C-terminal domain-like"/>
    <property type="match status" value="1"/>
</dbReference>
<gene>
    <name evidence="8" type="ORF">F0562_023912</name>
</gene>
<proteinExistence type="inferred from homology"/>
<sequence>MASIGRKLGFDSSFGFIMGEVKVIGASLSLFCCRVEWALKLKEVAYEYIEEDLRNKSPMLLQYNPVHKKIPVLVHNGIPIPESLIILEYIDQEWKGYALLPEDPYERASMRFWAKFVDEKCVQSAWAACCAEACERDEAVKSAQESLGFLDKQIEGKKFFGGEIMGLLDLVVGSLPNWLRFLEEFAGIKLLDAEKFPSLHEWAERFIQIPIIKERNPPTDKLINYIRANPPTTNKP</sequence>
<evidence type="ECO:0000256" key="1">
    <source>
        <dbReference type="ARBA" id="ARBA00009929"/>
    </source>
</evidence>
<evidence type="ECO:0000259" key="7">
    <source>
        <dbReference type="PROSITE" id="PS50405"/>
    </source>
</evidence>
<dbReference type="CDD" id="cd03185">
    <property type="entry name" value="GST_C_Tau"/>
    <property type="match status" value="1"/>
</dbReference>
<reference evidence="8 9" key="1">
    <citation type="submission" date="2019-09" db="EMBL/GenBank/DDBJ databases">
        <title>A chromosome-level genome assembly of the Chinese tupelo Nyssa sinensis.</title>
        <authorList>
            <person name="Yang X."/>
            <person name="Kang M."/>
            <person name="Yang Y."/>
            <person name="Xiong H."/>
            <person name="Wang M."/>
            <person name="Zhang Z."/>
            <person name="Wang Z."/>
            <person name="Wu H."/>
            <person name="Ma T."/>
            <person name="Liu J."/>
            <person name="Xi Z."/>
        </authorList>
    </citation>
    <scope>NUCLEOTIDE SEQUENCE [LARGE SCALE GENOMIC DNA]</scope>
    <source>
        <strain evidence="8">J267</strain>
        <tissue evidence="8">Leaf</tissue>
    </source>
</reference>
<dbReference type="EMBL" id="CM018035">
    <property type="protein sequence ID" value="KAA8542760.1"/>
    <property type="molecule type" value="Genomic_DNA"/>
</dbReference>
<dbReference type="SUPFAM" id="SSF52833">
    <property type="entry name" value="Thioredoxin-like"/>
    <property type="match status" value="1"/>
</dbReference>
<dbReference type="InterPro" id="IPR040079">
    <property type="entry name" value="Glutathione_S-Trfase"/>
</dbReference>